<dbReference type="GO" id="GO:0043495">
    <property type="term" value="F:protein-membrane adaptor activity"/>
    <property type="evidence" value="ECO:0007669"/>
    <property type="project" value="TreeGrafter"/>
</dbReference>
<evidence type="ECO:0000259" key="6">
    <source>
        <dbReference type="Pfam" id="PF08614"/>
    </source>
</evidence>
<dbReference type="PRINTS" id="PR00320">
    <property type="entry name" value="GPROTEINBRPT"/>
</dbReference>
<dbReference type="PROSITE" id="PS00678">
    <property type="entry name" value="WD_REPEATS_1"/>
    <property type="match status" value="1"/>
</dbReference>
<dbReference type="PROSITE" id="PS50082">
    <property type="entry name" value="WD_REPEATS_2"/>
    <property type="match status" value="5"/>
</dbReference>
<protein>
    <recommendedName>
        <fullName evidence="6">Autophagy-related protein 16 domain-containing protein</fullName>
    </recommendedName>
</protein>
<dbReference type="SMART" id="SM00320">
    <property type="entry name" value="WD40"/>
    <property type="match status" value="7"/>
</dbReference>
<proteinExistence type="inferred from homology"/>
<dbReference type="GO" id="GO:0034045">
    <property type="term" value="C:phagophore assembly site membrane"/>
    <property type="evidence" value="ECO:0007669"/>
    <property type="project" value="TreeGrafter"/>
</dbReference>
<feature type="repeat" description="WD" evidence="4">
    <location>
        <begin position="292"/>
        <end position="333"/>
    </location>
</feature>
<dbReference type="SUPFAM" id="SSF50978">
    <property type="entry name" value="WD40 repeat-like"/>
    <property type="match status" value="1"/>
</dbReference>
<dbReference type="EMBL" id="CAXLJL010000079">
    <property type="protein sequence ID" value="CAL5131109.1"/>
    <property type="molecule type" value="Genomic_DNA"/>
</dbReference>
<evidence type="ECO:0000313" key="7">
    <source>
        <dbReference type="EMBL" id="CAL5131109.1"/>
    </source>
</evidence>
<dbReference type="AlphaFoldDB" id="A0AAV2T1S5"/>
<dbReference type="PANTHER" id="PTHR19878:SF8">
    <property type="entry name" value="AUTOPHAGY-RELATED 16, ISOFORM F"/>
    <property type="match status" value="1"/>
</dbReference>
<dbReference type="InterPro" id="IPR020472">
    <property type="entry name" value="WD40_PAC1"/>
</dbReference>
<dbReference type="GO" id="GO:0000045">
    <property type="term" value="P:autophagosome assembly"/>
    <property type="evidence" value="ECO:0007669"/>
    <property type="project" value="InterPro"/>
</dbReference>
<evidence type="ECO:0000313" key="8">
    <source>
        <dbReference type="Proteomes" id="UP001497525"/>
    </source>
</evidence>
<reference evidence="7" key="1">
    <citation type="submission" date="2024-06" db="EMBL/GenBank/DDBJ databases">
        <authorList>
            <person name="Liu X."/>
            <person name="Lenzi L."/>
            <person name="Haldenby T S."/>
            <person name="Uol C."/>
        </authorList>
    </citation>
    <scope>NUCLEOTIDE SEQUENCE</scope>
</reference>
<dbReference type="GO" id="GO:0034274">
    <property type="term" value="C:Atg12-Atg5-Atg16 complex"/>
    <property type="evidence" value="ECO:0007669"/>
    <property type="project" value="TreeGrafter"/>
</dbReference>
<dbReference type="PROSITE" id="PS50294">
    <property type="entry name" value="WD_REPEATS_REGION"/>
    <property type="match status" value="2"/>
</dbReference>
<keyword evidence="3" id="KW-0677">Repeat</keyword>
<feature type="domain" description="Autophagy-related protein 16" evidence="6">
    <location>
        <begin position="8"/>
        <end position="185"/>
    </location>
</feature>
<dbReference type="InterPro" id="IPR045160">
    <property type="entry name" value="ATG16"/>
</dbReference>
<dbReference type="Proteomes" id="UP001497525">
    <property type="component" value="Unassembled WGS sequence"/>
</dbReference>
<sequence>MEPPWRIQILELLQDRDMVQKCGFETVIKDYSKLRERLSQLGRENFVFSHELKSLKQEKINLMLKLEKANAVESSEYEQKLFRLQEEVTELHRQKGSLAEKVIDLNKVLQEKDKVALARAGRISELESNLQELQATSIALAEEVGGQRKLIQMLEEEKRASDATIQSLENKNRGMEQDKYEMLQRISELQGIVERLKNIEHDVQYRRTQETIRKNLEEAANTIVGAEEGELPPECMKSTVPQKIIAKIDASEGEVNSVRFAPSGLLFGSAGFDRKLRLWSVVNGKVELRSTLIGCNAAITAIDFDPNESVVLGASSDFSCRVWTLNDSRLRVNLTGHSEKVSSAKFMGCPNRVVTASSDRTIKLWDVDKCQCKRTIMAVSAPLDVVACGTSSLVVTGHFDHKIRVWDERTGENTWTISLSGRVTGLDIAQDSTHLLACTRHDTLEVISFRKNQVMQCLRADGFHVGLDIVRPCFSPNTMYAVAGGHDGGIYVWDRQTGSLEVCLQGHSNTVVCCHWNPADHSLISCERISKAIVWSD</sequence>
<dbReference type="GO" id="GO:0000421">
    <property type="term" value="C:autophagosome membrane"/>
    <property type="evidence" value="ECO:0007669"/>
    <property type="project" value="TreeGrafter"/>
</dbReference>
<dbReference type="Pfam" id="PF08614">
    <property type="entry name" value="ATG16"/>
    <property type="match status" value="1"/>
</dbReference>
<accession>A0AAV2T1S5</accession>
<dbReference type="InterPro" id="IPR019775">
    <property type="entry name" value="WD40_repeat_CS"/>
</dbReference>
<dbReference type="InterPro" id="IPR001680">
    <property type="entry name" value="WD40_rpt"/>
</dbReference>
<dbReference type="Gene3D" id="2.130.10.10">
    <property type="entry name" value="YVTN repeat-like/Quinoprotein amine dehydrogenase"/>
    <property type="match status" value="3"/>
</dbReference>
<feature type="repeat" description="WD" evidence="4">
    <location>
        <begin position="248"/>
        <end position="289"/>
    </location>
</feature>
<comment type="caution">
    <text evidence="7">The sequence shown here is derived from an EMBL/GenBank/DDBJ whole genome shotgun (WGS) entry which is preliminary data.</text>
</comment>
<gene>
    <name evidence="7" type="ORF">CDAUBV1_LOCUS3292</name>
</gene>
<feature type="repeat" description="WD" evidence="4">
    <location>
        <begin position="391"/>
        <end position="416"/>
    </location>
</feature>
<name>A0AAV2T1S5_CALDB</name>
<dbReference type="InterPro" id="IPR015943">
    <property type="entry name" value="WD40/YVTN_repeat-like_dom_sf"/>
</dbReference>
<organism evidence="7 8">
    <name type="scientific">Calicophoron daubneyi</name>
    <name type="common">Rumen fluke</name>
    <name type="synonym">Paramphistomum daubneyi</name>
    <dbReference type="NCBI Taxonomy" id="300641"/>
    <lineage>
        <taxon>Eukaryota</taxon>
        <taxon>Metazoa</taxon>
        <taxon>Spiralia</taxon>
        <taxon>Lophotrochozoa</taxon>
        <taxon>Platyhelminthes</taxon>
        <taxon>Trematoda</taxon>
        <taxon>Digenea</taxon>
        <taxon>Plagiorchiida</taxon>
        <taxon>Pronocephalata</taxon>
        <taxon>Paramphistomoidea</taxon>
        <taxon>Paramphistomidae</taxon>
        <taxon>Calicophoron</taxon>
    </lineage>
</organism>
<dbReference type="PANTHER" id="PTHR19878">
    <property type="entry name" value="AUTOPHAGY PROTEIN 16-LIKE"/>
    <property type="match status" value="1"/>
</dbReference>
<feature type="coiled-coil region" evidence="5">
    <location>
        <begin position="52"/>
        <end position="94"/>
    </location>
</feature>
<evidence type="ECO:0000256" key="1">
    <source>
        <dbReference type="ARBA" id="ARBA00009271"/>
    </source>
</evidence>
<keyword evidence="2 4" id="KW-0853">WD repeat</keyword>
<feature type="repeat" description="WD" evidence="4">
    <location>
        <begin position="474"/>
        <end position="503"/>
    </location>
</feature>
<feature type="repeat" description="WD" evidence="4">
    <location>
        <begin position="334"/>
        <end position="375"/>
    </location>
</feature>
<evidence type="ECO:0000256" key="5">
    <source>
        <dbReference type="SAM" id="Coils"/>
    </source>
</evidence>
<dbReference type="InterPro" id="IPR036322">
    <property type="entry name" value="WD40_repeat_dom_sf"/>
</dbReference>
<evidence type="ECO:0000256" key="2">
    <source>
        <dbReference type="ARBA" id="ARBA00022574"/>
    </source>
</evidence>
<comment type="similarity">
    <text evidence="1">Belongs to the WD repeat ATG16 family.</text>
</comment>
<feature type="coiled-coil region" evidence="5">
    <location>
        <begin position="123"/>
        <end position="185"/>
    </location>
</feature>
<evidence type="ECO:0000256" key="4">
    <source>
        <dbReference type="PROSITE-ProRule" id="PRU00221"/>
    </source>
</evidence>
<dbReference type="Pfam" id="PF00400">
    <property type="entry name" value="WD40"/>
    <property type="match status" value="5"/>
</dbReference>
<evidence type="ECO:0000256" key="3">
    <source>
        <dbReference type="ARBA" id="ARBA00022737"/>
    </source>
</evidence>
<dbReference type="CDD" id="cd00200">
    <property type="entry name" value="WD40"/>
    <property type="match status" value="1"/>
</dbReference>
<keyword evidence="5" id="KW-0175">Coiled coil</keyword>
<dbReference type="InterPro" id="IPR013923">
    <property type="entry name" value="Autophagy-rel_prot_16_dom"/>
</dbReference>